<dbReference type="GO" id="GO:0046872">
    <property type="term" value="F:metal ion binding"/>
    <property type="evidence" value="ECO:0007669"/>
    <property type="project" value="UniProtKB-KW"/>
</dbReference>
<dbReference type="PANTHER" id="PTHR13966:SF5">
    <property type="entry name" value="ENDONUCLEASE G, MITOCHONDRIAL"/>
    <property type="match status" value="1"/>
</dbReference>
<evidence type="ECO:0000259" key="3">
    <source>
        <dbReference type="SMART" id="SM00477"/>
    </source>
</evidence>
<feature type="binding site" evidence="2">
    <location>
        <position position="181"/>
    </location>
    <ligand>
        <name>Mg(2+)</name>
        <dbReference type="ChEBI" id="CHEBI:18420"/>
        <note>catalytic</note>
    </ligand>
</feature>
<name>A0A1M6Z463_XYLRU</name>
<dbReference type="InterPro" id="IPR020821">
    <property type="entry name" value="ENPP1-3/EXOG-like_nuc-like"/>
</dbReference>
<keyword evidence="2" id="KW-0479">Metal-binding</keyword>
<keyword evidence="5" id="KW-0255">Endonuclease</keyword>
<feature type="domain" description="ENPP1-3/EXOG-like endonuclease/phosphodiesterase" evidence="3">
    <location>
        <begin position="89"/>
        <end position="281"/>
    </location>
</feature>
<dbReference type="InterPro" id="IPR044925">
    <property type="entry name" value="His-Me_finger_sf"/>
</dbReference>
<feature type="domain" description="DNA/RNA non-specific endonuclease/pyrophosphatase/phosphodiesterase" evidence="4">
    <location>
        <begin position="88"/>
        <end position="281"/>
    </location>
</feature>
<evidence type="ECO:0000259" key="4">
    <source>
        <dbReference type="SMART" id="SM00892"/>
    </source>
</evidence>
<dbReference type="PANTHER" id="PTHR13966">
    <property type="entry name" value="ENDONUCLEASE RELATED"/>
    <property type="match status" value="1"/>
</dbReference>
<sequence length="295" mass="33729">MFSCFVFLGFMIYSCQCSSSEFQEFEGEYYGKADSPKEDEIAYSSLNQKHSFVSDVEETSEDLTNKTITVNSVEIPIISRDVAEQLIKRKAYTVSYNKDTKCPNWVAWYLTTSHADGEWARSNDYREDYDVPAPRATNDDYRGSSWSRGHMCPAGDNKWDADAMSETFLLSNMCPQDRGLNSGLWNRVETDCRKWAKKYGGVYIVCGPLYYDKVHEVIGYNKVVVPEAFFKVVLCLEGKPKAIGFVVKNNEGTKKKDQYVNSVDEVERLTGIDFFPALPDEIENEVEAKANLYEW</sequence>
<protein>
    <submittedName>
        <fullName evidence="5">Endonuclease G</fullName>
    </submittedName>
</protein>
<dbReference type="Gene3D" id="3.40.570.10">
    <property type="entry name" value="Extracellular Endonuclease, subunit A"/>
    <property type="match status" value="1"/>
</dbReference>
<accession>A0A1M6Z463</accession>
<dbReference type="EMBL" id="FRBD01000039">
    <property type="protein sequence ID" value="SHL25129.1"/>
    <property type="molecule type" value="Genomic_DNA"/>
</dbReference>
<dbReference type="GO" id="GO:0016787">
    <property type="term" value="F:hydrolase activity"/>
    <property type="evidence" value="ECO:0007669"/>
    <property type="project" value="InterPro"/>
</dbReference>
<organism evidence="5 6">
    <name type="scientific">Xylanibacter ruminicola</name>
    <name type="common">Prevotella ruminicola</name>
    <dbReference type="NCBI Taxonomy" id="839"/>
    <lineage>
        <taxon>Bacteria</taxon>
        <taxon>Pseudomonadati</taxon>
        <taxon>Bacteroidota</taxon>
        <taxon>Bacteroidia</taxon>
        <taxon>Bacteroidales</taxon>
        <taxon>Prevotellaceae</taxon>
        <taxon>Xylanibacter</taxon>
    </lineage>
</organism>
<dbReference type="InterPro" id="IPR044929">
    <property type="entry name" value="DNA/RNA_non-sp_Endonuclease_sf"/>
</dbReference>
<dbReference type="SMART" id="SM00477">
    <property type="entry name" value="NUC"/>
    <property type="match status" value="1"/>
</dbReference>
<evidence type="ECO:0000313" key="5">
    <source>
        <dbReference type="EMBL" id="SHL25129.1"/>
    </source>
</evidence>
<dbReference type="SMART" id="SM00892">
    <property type="entry name" value="Endonuclease_NS"/>
    <property type="match status" value="1"/>
</dbReference>
<keyword evidence="5" id="KW-0378">Hydrolase</keyword>
<dbReference type="Pfam" id="PF01223">
    <property type="entry name" value="Endonuclease_NS"/>
    <property type="match status" value="1"/>
</dbReference>
<feature type="active site" description="Proton acceptor" evidence="1">
    <location>
        <position position="150"/>
    </location>
</feature>
<reference evidence="5 6" key="1">
    <citation type="submission" date="2016-11" db="EMBL/GenBank/DDBJ databases">
        <authorList>
            <person name="Jaros S."/>
            <person name="Januszkiewicz K."/>
            <person name="Wedrychowicz H."/>
        </authorList>
    </citation>
    <scope>NUCLEOTIDE SEQUENCE [LARGE SCALE GENOMIC DNA]</scope>
    <source>
        <strain evidence="5 6">KHT3</strain>
    </source>
</reference>
<gene>
    <name evidence="5" type="ORF">SAMN05216463_1394</name>
</gene>
<dbReference type="InterPro" id="IPR001604">
    <property type="entry name" value="Endo_G_ENPP1-like_dom"/>
</dbReference>
<dbReference type="AlphaFoldDB" id="A0A1M6Z463"/>
<evidence type="ECO:0000313" key="6">
    <source>
        <dbReference type="Proteomes" id="UP000184130"/>
    </source>
</evidence>
<evidence type="ECO:0000256" key="2">
    <source>
        <dbReference type="PIRSR" id="PIRSR640255-2"/>
    </source>
</evidence>
<dbReference type="InterPro" id="IPR040255">
    <property type="entry name" value="Non-specific_endonuclease"/>
</dbReference>
<dbReference type="Proteomes" id="UP000184130">
    <property type="component" value="Unassembled WGS sequence"/>
</dbReference>
<evidence type="ECO:0000256" key="1">
    <source>
        <dbReference type="PIRSR" id="PIRSR640255-1"/>
    </source>
</evidence>
<dbReference type="GO" id="GO:0004519">
    <property type="term" value="F:endonuclease activity"/>
    <property type="evidence" value="ECO:0007669"/>
    <property type="project" value="UniProtKB-KW"/>
</dbReference>
<keyword evidence="5" id="KW-0540">Nuclease</keyword>
<proteinExistence type="predicted"/>
<dbReference type="GO" id="GO:0003676">
    <property type="term" value="F:nucleic acid binding"/>
    <property type="evidence" value="ECO:0007669"/>
    <property type="project" value="InterPro"/>
</dbReference>
<dbReference type="SUPFAM" id="SSF54060">
    <property type="entry name" value="His-Me finger endonucleases"/>
    <property type="match status" value="1"/>
</dbReference>
<dbReference type="CDD" id="cd00091">
    <property type="entry name" value="NUC"/>
    <property type="match status" value="1"/>
</dbReference>